<dbReference type="Proteomes" id="UP000838412">
    <property type="component" value="Unassembled WGS sequence"/>
</dbReference>
<evidence type="ECO:0000313" key="1">
    <source>
        <dbReference type="EMBL" id="CAH1277355.1"/>
    </source>
</evidence>
<organism evidence="1 2">
    <name type="scientific">Branchiostoma lanceolatum</name>
    <name type="common">Common lancelet</name>
    <name type="synonym">Amphioxus lanceolatum</name>
    <dbReference type="NCBI Taxonomy" id="7740"/>
    <lineage>
        <taxon>Eukaryota</taxon>
        <taxon>Metazoa</taxon>
        <taxon>Chordata</taxon>
        <taxon>Cephalochordata</taxon>
        <taxon>Leptocardii</taxon>
        <taxon>Amphioxiformes</taxon>
        <taxon>Branchiostomatidae</taxon>
        <taxon>Branchiostoma</taxon>
    </lineage>
</organism>
<dbReference type="EMBL" id="CAKMNS010000277">
    <property type="protein sequence ID" value="CAH1277355.1"/>
    <property type="molecule type" value="Genomic_DNA"/>
</dbReference>
<evidence type="ECO:0000313" key="2">
    <source>
        <dbReference type="Proteomes" id="UP000838412"/>
    </source>
</evidence>
<gene>
    <name evidence="1" type="primary">Hypp9582</name>
    <name evidence="1" type="ORF">BLAG_LOCUS26157</name>
</gene>
<accession>A0A8S4MP47</accession>
<reference evidence="1" key="1">
    <citation type="submission" date="2022-01" db="EMBL/GenBank/DDBJ databases">
        <authorList>
            <person name="Braso-Vives M."/>
        </authorList>
    </citation>
    <scope>NUCLEOTIDE SEQUENCE</scope>
</reference>
<keyword evidence="2" id="KW-1185">Reference proteome</keyword>
<dbReference type="AlphaFoldDB" id="A0A8S4MP47"/>
<comment type="caution">
    <text evidence="1">The sequence shown here is derived from an EMBL/GenBank/DDBJ whole genome shotgun (WGS) entry which is preliminary data.</text>
</comment>
<name>A0A8S4MP47_BRALA</name>
<proteinExistence type="predicted"/>
<sequence length="133" mass="15053">MGVRRQAFVADRHWGTGFKTFPAPKLIRVTSSCEMEVSFHLVCTTASFVKRELTTCMLLQYAYGNGKTSQTSHQVGQVVACLPPLPLKTCRCWMLETVHTVVLLLMHKPQPHLSTHSNPLQTAKRIIRMKMKT</sequence>
<protein>
    <submittedName>
        <fullName evidence="1">Hypp9582 protein</fullName>
    </submittedName>
</protein>